<proteinExistence type="predicted"/>
<evidence type="ECO:0000313" key="2">
    <source>
        <dbReference type="EMBL" id="MDI5890281.1"/>
    </source>
</evidence>
<dbReference type="Gene3D" id="3.90.550.10">
    <property type="entry name" value="Spore Coat Polysaccharide Biosynthesis Protein SpsA, Chain A"/>
    <property type="match status" value="1"/>
</dbReference>
<evidence type="ECO:0000259" key="1">
    <source>
        <dbReference type="Pfam" id="PF00535"/>
    </source>
</evidence>
<gene>
    <name evidence="2" type="ORF">QLQ83_04135</name>
</gene>
<reference evidence="2 3" key="1">
    <citation type="submission" date="2023-04" db="EMBL/GenBank/DDBJ databases">
        <title>Halomonas strains isolated from rhizosphere soil.</title>
        <authorList>
            <person name="Xu L."/>
            <person name="Sun J.-Q."/>
        </authorList>
    </citation>
    <scope>NUCLEOTIDE SEQUENCE [LARGE SCALE GENOMIC DNA]</scope>
    <source>
        <strain evidence="2 3">LR5S20</strain>
    </source>
</reference>
<accession>A0ABT6UWD7</accession>
<protein>
    <submittedName>
        <fullName evidence="2">Glycosyltransferase family 2 protein</fullName>
        <ecNumber evidence="2">2.4.-.-</ecNumber>
    </submittedName>
</protein>
<evidence type="ECO:0000313" key="3">
    <source>
        <dbReference type="Proteomes" id="UP001225957"/>
    </source>
</evidence>
<dbReference type="PANTHER" id="PTHR22916">
    <property type="entry name" value="GLYCOSYLTRANSFERASE"/>
    <property type="match status" value="1"/>
</dbReference>
<dbReference type="InterPro" id="IPR001173">
    <property type="entry name" value="Glyco_trans_2-like"/>
</dbReference>
<keyword evidence="2" id="KW-0328">Glycosyltransferase</keyword>
<keyword evidence="3" id="KW-1185">Reference proteome</keyword>
<dbReference type="EC" id="2.4.-.-" evidence="2"/>
<dbReference type="Pfam" id="PF00535">
    <property type="entry name" value="Glycos_transf_2"/>
    <property type="match status" value="1"/>
</dbReference>
<dbReference type="InterPro" id="IPR029044">
    <property type="entry name" value="Nucleotide-diphossugar_trans"/>
</dbReference>
<sequence length="310" mass="35258">MSDEAPIVKFYNEEYEPILFLPKGSERVGEGGLRKAGYFKNNVKDAPLISVVTVVFNGEKFLEETILSVINQEYINVEYIIIDGGSTDGCLDIIRKYQHAIDYWVSEADGGIYDAMNKGIRLCRGEIIGIINSGDHYTENCFSAIKKYFSSDFDVLTGALYKYSSDLRVGFIAKSNSENIDDVLKYMPISHPATFVTQEAYKKHGLFDDYYKICGDNELIARLYKAGCKFKFLDDILAVMRTGGVSEQMGTILLMAKEHYHLRKDNEFPIFNNLMITLYYILAKSFKKVASSILPKKIMRTYYEAKNSES</sequence>
<organism evidence="2 3">
    <name type="scientific">Halomonas rhizosphaerae</name>
    <dbReference type="NCBI Taxonomy" id="3043296"/>
    <lineage>
        <taxon>Bacteria</taxon>
        <taxon>Pseudomonadati</taxon>
        <taxon>Pseudomonadota</taxon>
        <taxon>Gammaproteobacteria</taxon>
        <taxon>Oceanospirillales</taxon>
        <taxon>Halomonadaceae</taxon>
        <taxon>Halomonas</taxon>
    </lineage>
</organism>
<dbReference type="GO" id="GO:0016757">
    <property type="term" value="F:glycosyltransferase activity"/>
    <property type="evidence" value="ECO:0007669"/>
    <property type="project" value="UniProtKB-KW"/>
</dbReference>
<dbReference type="RefSeq" id="WP_282734295.1">
    <property type="nucleotide sequence ID" value="NZ_JASCQP010000013.1"/>
</dbReference>
<dbReference type="PANTHER" id="PTHR22916:SF3">
    <property type="entry name" value="UDP-GLCNAC:BETAGAL BETA-1,3-N-ACETYLGLUCOSAMINYLTRANSFERASE-LIKE PROTEIN 1"/>
    <property type="match status" value="1"/>
</dbReference>
<comment type="caution">
    <text evidence="2">The sequence shown here is derived from an EMBL/GenBank/DDBJ whole genome shotgun (WGS) entry which is preliminary data.</text>
</comment>
<dbReference type="SUPFAM" id="SSF53448">
    <property type="entry name" value="Nucleotide-diphospho-sugar transferases"/>
    <property type="match status" value="1"/>
</dbReference>
<feature type="domain" description="Glycosyltransferase 2-like" evidence="1">
    <location>
        <begin position="50"/>
        <end position="171"/>
    </location>
</feature>
<name>A0ABT6UWD7_9GAMM</name>
<dbReference type="CDD" id="cd06433">
    <property type="entry name" value="GT_2_WfgS_like"/>
    <property type="match status" value="1"/>
</dbReference>
<dbReference type="Proteomes" id="UP001225957">
    <property type="component" value="Unassembled WGS sequence"/>
</dbReference>
<dbReference type="EMBL" id="JASCQP010000013">
    <property type="protein sequence ID" value="MDI5890281.1"/>
    <property type="molecule type" value="Genomic_DNA"/>
</dbReference>
<keyword evidence="2" id="KW-0808">Transferase</keyword>